<gene>
    <name evidence="1" type="ORF">R1flu_023346</name>
</gene>
<name>A0ABD1XS99_9MARC</name>
<organism evidence="1 2">
    <name type="scientific">Riccia fluitans</name>
    <dbReference type="NCBI Taxonomy" id="41844"/>
    <lineage>
        <taxon>Eukaryota</taxon>
        <taxon>Viridiplantae</taxon>
        <taxon>Streptophyta</taxon>
        <taxon>Embryophyta</taxon>
        <taxon>Marchantiophyta</taxon>
        <taxon>Marchantiopsida</taxon>
        <taxon>Marchantiidae</taxon>
        <taxon>Marchantiales</taxon>
        <taxon>Ricciaceae</taxon>
        <taxon>Riccia</taxon>
    </lineage>
</organism>
<feature type="non-terminal residue" evidence="1">
    <location>
        <position position="1"/>
    </location>
</feature>
<dbReference type="EMBL" id="JBHFFA010000007">
    <property type="protein sequence ID" value="KAL2611654.1"/>
    <property type="molecule type" value="Genomic_DNA"/>
</dbReference>
<protein>
    <submittedName>
        <fullName evidence="1">Uncharacterized protein</fullName>
    </submittedName>
</protein>
<evidence type="ECO:0000313" key="2">
    <source>
        <dbReference type="Proteomes" id="UP001605036"/>
    </source>
</evidence>
<evidence type="ECO:0000313" key="1">
    <source>
        <dbReference type="EMBL" id="KAL2611654.1"/>
    </source>
</evidence>
<keyword evidence="2" id="KW-1185">Reference proteome</keyword>
<accession>A0ABD1XS99</accession>
<dbReference type="Proteomes" id="UP001605036">
    <property type="component" value="Unassembled WGS sequence"/>
</dbReference>
<proteinExistence type="predicted"/>
<feature type="non-terminal residue" evidence="1">
    <location>
        <position position="72"/>
    </location>
</feature>
<sequence>FEIVCVIIRSSSNRVKFVTLESLNKEALSRYLWIWTARASVPSAPARLLWQSSSCFNLPTRSLSVGICFSAE</sequence>
<comment type="caution">
    <text evidence="1">The sequence shown here is derived from an EMBL/GenBank/DDBJ whole genome shotgun (WGS) entry which is preliminary data.</text>
</comment>
<reference evidence="1 2" key="1">
    <citation type="submission" date="2024-09" db="EMBL/GenBank/DDBJ databases">
        <title>Chromosome-scale assembly of Riccia fluitans.</title>
        <authorList>
            <person name="Paukszto L."/>
            <person name="Sawicki J."/>
            <person name="Karawczyk K."/>
            <person name="Piernik-Szablinska J."/>
            <person name="Szczecinska M."/>
            <person name="Mazdziarz M."/>
        </authorList>
    </citation>
    <scope>NUCLEOTIDE SEQUENCE [LARGE SCALE GENOMIC DNA]</scope>
    <source>
        <strain evidence="1">Rf_01</strain>
        <tissue evidence="1">Aerial parts of the thallus</tissue>
    </source>
</reference>
<dbReference type="AlphaFoldDB" id="A0ABD1XS99"/>